<feature type="compositionally biased region" description="Polar residues" evidence="1">
    <location>
        <begin position="59"/>
        <end position="72"/>
    </location>
</feature>
<dbReference type="Proteomes" id="UP000007755">
    <property type="component" value="Unassembled WGS sequence"/>
</dbReference>
<name>F4WGG9_ACREC</name>
<evidence type="ECO:0000313" key="2">
    <source>
        <dbReference type="EMBL" id="EGI66699.1"/>
    </source>
</evidence>
<protein>
    <submittedName>
        <fullName evidence="2">Uncharacterized protein</fullName>
    </submittedName>
</protein>
<sequence length="105" mass="12244">MLRILMRKYALTSTAYKFMDIGIVRSISHVQIAIVPLECREIVTQQWQRWDPAQKRPRTSSQFCKQVGSISTVEEHSHKEKQKPNPQVKRALGIPADYQDYDNKT</sequence>
<evidence type="ECO:0000313" key="3">
    <source>
        <dbReference type="Proteomes" id="UP000007755"/>
    </source>
</evidence>
<accession>F4WGG9</accession>
<dbReference type="AlphaFoldDB" id="F4WGG9"/>
<dbReference type="InParanoid" id="F4WGG9"/>
<keyword evidence="3" id="KW-1185">Reference proteome</keyword>
<dbReference type="EMBL" id="GL888132">
    <property type="protein sequence ID" value="EGI66699.1"/>
    <property type="molecule type" value="Genomic_DNA"/>
</dbReference>
<gene>
    <name evidence="2" type="ORF">G5I_04745</name>
</gene>
<feature type="region of interest" description="Disordered" evidence="1">
    <location>
        <begin position="50"/>
        <end position="105"/>
    </location>
</feature>
<evidence type="ECO:0000256" key="1">
    <source>
        <dbReference type="SAM" id="MobiDB-lite"/>
    </source>
</evidence>
<reference evidence="2" key="1">
    <citation type="submission" date="2011-02" db="EMBL/GenBank/DDBJ databases">
        <title>The genome of the leaf-cutting ant Acromyrmex echinatior suggests key adaptations to social evolution and fungus farming.</title>
        <authorList>
            <person name="Nygaard S."/>
            <person name="Zhang G."/>
        </authorList>
    </citation>
    <scope>NUCLEOTIDE SEQUENCE</scope>
</reference>
<proteinExistence type="predicted"/>
<organism evidence="3">
    <name type="scientific">Acromyrmex echinatior</name>
    <name type="common">Panamanian leafcutter ant</name>
    <name type="synonym">Acromyrmex octospinosus echinatior</name>
    <dbReference type="NCBI Taxonomy" id="103372"/>
    <lineage>
        <taxon>Eukaryota</taxon>
        <taxon>Metazoa</taxon>
        <taxon>Ecdysozoa</taxon>
        <taxon>Arthropoda</taxon>
        <taxon>Hexapoda</taxon>
        <taxon>Insecta</taxon>
        <taxon>Pterygota</taxon>
        <taxon>Neoptera</taxon>
        <taxon>Endopterygota</taxon>
        <taxon>Hymenoptera</taxon>
        <taxon>Apocrita</taxon>
        <taxon>Aculeata</taxon>
        <taxon>Formicoidea</taxon>
        <taxon>Formicidae</taxon>
        <taxon>Myrmicinae</taxon>
        <taxon>Acromyrmex</taxon>
    </lineage>
</organism>